<feature type="region of interest" description="Disordered" evidence="1">
    <location>
        <begin position="771"/>
        <end position="837"/>
    </location>
</feature>
<dbReference type="EMBL" id="QRAJ01000004">
    <property type="protein sequence ID" value="ROT86861.1"/>
    <property type="molecule type" value="Genomic_DNA"/>
</dbReference>
<feature type="region of interest" description="Disordered" evidence="1">
    <location>
        <begin position="612"/>
        <end position="751"/>
    </location>
</feature>
<organism evidence="2 3">
    <name type="scientific">Bifidobacterium mongoliense</name>
    <dbReference type="NCBI Taxonomy" id="518643"/>
    <lineage>
        <taxon>Bacteria</taxon>
        <taxon>Bacillati</taxon>
        <taxon>Actinomycetota</taxon>
        <taxon>Actinomycetes</taxon>
        <taxon>Bifidobacteriales</taxon>
        <taxon>Bifidobacteriaceae</taxon>
        <taxon>Bifidobacterium</taxon>
    </lineage>
</organism>
<feature type="compositionally biased region" description="Basic and acidic residues" evidence="1">
    <location>
        <begin position="670"/>
        <end position="680"/>
    </location>
</feature>
<accession>A0A423UDU3</accession>
<dbReference type="SUPFAM" id="SSF48452">
    <property type="entry name" value="TPR-like"/>
    <property type="match status" value="1"/>
</dbReference>
<feature type="region of interest" description="Disordered" evidence="1">
    <location>
        <begin position="139"/>
        <end position="160"/>
    </location>
</feature>
<name>A0A423UDU3_9BIFI</name>
<dbReference type="AlphaFoldDB" id="A0A423UDU3"/>
<evidence type="ECO:0000313" key="2">
    <source>
        <dbReference type="EMBL" id="ROT86861.1"/>
    </source>
</evidence>
<evidence type="ECO:0000313" key="3">
    <source>
        <dbReference type="Proteomes" id="UP000285266"/>
    </source>
</evidence>
<dbReference type="Gene3D" id="1.25.40.10">
    <property type="entry name" value="Tetratricopeptide repeat domain"/>
    <property type="match status" value="1"/>
</dbReference>
<evidence type="ECO:0000256" key="1">
    <source>
        <dbReference type="SAM" id="MobiDB-lite"/>
    </source>
</evidence>
<feature type="compositionally biased region" description="Low complexity" evidence="1">
    <location>
        <begin position="652"/>
        <end position="669"/>
    </location>
</feature>
<feature type="compositionally biased region" description="Low complexity" evidence="1">
    <location>
        <begin position="790"/>
        <end position="801"/>
    </location>
</feature>
<gene>
    <name evidence="2" type="ORF">BMONG18_0860</name>
</gene>
<reference evidence="2 3" key="1">
    <citation type="submission" date="2018-07" db="EMBL/GenBank/DDBJ databases">
        <title>The role of parmesan cheese in vectoring bovine microbiota.</title>
        <authorList>
            <person name="Lugli G.A."/>
            <person name="Milani C."/>
        </authorList>
    </citation>
    <scope>NUCLEOTIDE SEQUENCE [LARGE SCALE GENOMIC DNA]</scope>
    <source>
        <strain evidence="2 3">BMONG18</strain>
    </source>
</reference>
<dbReference type="Proteomes" id="UP000285266">
    <property type="component" value="Unassembled WGS sequence"/>
</dbReference>
<dbReference type="InterPro" id="IPR011990">
    <property type="entry name" value="TPR-like_helical_dom_sf"/>
</dbReference>
<feature type="region of interest" description="Disordered" evidence="1">
    <location>
        <begin position="441"/>
        <end position="476"/>
    </location>
</feature>
<comment type="caution">
    <text evidence="2">The sequence shown here is derived from an EMBL/GenBank/DDBJ whole genome shotgun (WGS) entry which is preliminary data.</text>
</comment>
<feature type="compositionally biased region" description="Basic and acidic residues" evidence="1">
    <location>
        <begin position="813"/>
        <end position="822"/>
    </location>
</feature>
<protein>
    <submittedName>
        <fullName evidence="2">Tetratricopeptide repeat protein</fullName>
    </submittedName>
</protein>
<feature type="region of interest" description="Disordered" evidence="1">
    <location>
        <begin position="27"/>
        <end position="47"/>
    </location>
</feature>
<feature type="compositionally biased region" description="Low complexity" evidence="1">
    <location>
        <begin position="714"/>
        <end position="737"/>
    </location>
</feature>
<feature type="compositionally biased region" description="Basic and acidic residues" evidence="1">
    <location>
        <begin position="622"/>
        <end position="645"/>
    </location>
</feature>
<proteinExistence type="predicted"/>
<sequence length="1276" mass="136426">MGAAAKRTLAAALERVLSAAFGDATRMHGEEAGTEDGATRTRGGEHGHGDWRDGLAEALADHAMRLGPLVKRREYEGFAGFDEDLRPGWAQMPRTAGRGFSIGVFSGRDGFLQLALADDHGRVFMGADPDMDTHDHDPSLIFGNEGTVRIPPKPRMTGRGMRDAAPSLLRPIEAVMRGLQPDEASDDPVDAMQGGIVGRDDSGQMLWLASWLKRNNRYTLEQMRTELPESMRLDLEYRDAITIAFLATYLLPRLQGLLIGFGSGNIFRRLNREAPIGAIRRSVADTVQARAIGMRTSGLEEYFADLMREAGALDPITGLEAVHGAEPLHAYTSSTSGGYYLTWDASLEFSPALSALRIEGNLNRFANVSALLERNARFGVQPIEDTVTRAQAAQIDLELLRNPALIALKPDERLTGDLLQGDGKAAVLHLIDAARATAGAISRDHPDPAGATDGPAHDGREVSGPQASRTSLDARGDGPMSPWVYRQALASMLSGLRLPYRFDVGFRANLSGGNAAVAFTTAGVSMMPTSRYDQATRSWVDLDEPERARMSASYNLRVGLMMAALSFGASTGIERVSLHIDSIGLEEAVAQQDSAIATLMGQAVEAFDRLRDPGASIGSSKADPKDGDIHGDPTKARARMDDPRSGHGPWQGDNGDGTSTSDGASTSDDATVHDGSDGRSVDGTSVDGETDANTDGNADGRAQAASRADRVVSGDDAGASDAGASDDSATVDGASGDHASTDGASATQSSMDRRFEDLMRGVDIPDIDEMTFAAPDGESNTRPAADDASDAASGDDGANGAREAPGDVGRGGADGDHARANDPDANQDGPLSALRSNPTVRSMVTVTFGREAFMQRLRADGLAHVVDTYRMFDAAMHVDEHGGLTPTDAAFNLRDARFSPLGAQEEPEFSDTRFDGAVARVLGADRASDLSIQRVDLLQRAVSDFHIIAAEPGTASADKAQRAMGIIDAIGDPELTEFAPQVGSALINGGDTPEFDFPLAGRLDAARLKARDLLFSGQLDQAIELIEAALTRFDQRFSNIPGVPRYFNSYAERVIYNRLFATPGEQTVLIPDNLFYAHMELSDVLAQLKGAKRALPHLNALVSYAPAYPLSHMKLAVQLAREEDWDSARAACLNALRVSLDRNDASYAYYRFAYAAWMRDELDVAAAAYMMSDHIASGQIAALEGELHELVARAQSQCVRIPGTIEEAQAVLRERNLPVWPHTEAAGIVRDAARVCVDHGMFVPARTLSVAAARMNDSADGGIDIVQAQFLRSLNT</sequence>